<dbReference type="AlphaFoldDB" id="A0A1B0D2P3"/>
<dbReference type="GO" id="GO:0005524">
    <property type="term" value="F:ATP binding"/>
    <property type="evidence" value="ECO:0007669"/>
    <property type="project" value="InterPro"/>
</dbReference>
<proteinExistence type="predicted"/>
<dbReference type="Proteomes" id="UP000092462">
    <property type="component" value="Unassembled WGS sequence"/>
</dbReference>
<dbReference type="EMBL" id="AJVK01023037">
    <property type="status" value="NOT_ANNOTATED_CDS"/>
    <property type="molecule type" value="Genomic_DNA"/>
</dbReference>
<dbReference type="EnsemblMetazoa" id="PPAI001616-RA">
    <property type="protein sequence ID" value="PPAI001616-PA"/>
    <property type="gene ID" value="PPAI001616"/>
</dbReference>
<evidence type="ECO:0000313" key="2">
    <source>
        <dbReference type="Proteomes" id="UP000092462"/>
    </source>
</evidence>
<dbReference type="VEuPathDB" id="VectorBase:PPAI001616"/>
<sequence length="83" mass="9539">MITVGLSLIARSISDIWMIQNATVVESCIITMNRPKFKKALLKFFAALPLISVVNNVLKWSLGELKLRFRTNLSNHLYNEYLK</sequence>
<dbReference type="InterPro" id="IPR011527">
    <property type="entry name" value="ABC1_TM_dom"/>
</dbReference>
<dbReference type="VEuPathDB" id="VectorBase:PPAPM1_003944"/>
<reference evidence="1" key="1">
    <citation type="submission" date="2022-08" db="UniProtKB">
        <authorList>
            <consortium name="EnsemblMetazoa"/>
        </authorList>
    </citation>
    <scope>IDENTIFICATION</scope>
    <source>
        <strain evidence="1">Israel</strain>
    </source>
</reference>
<dbReference type="GO" id="GO:0016020">
    <property type="term" value="C:membrane"/>
    <property type="evidence" value="ECO:0007669"/>
    <property type="project" value="InterPro"/>
</dbReference>
<dbReference type="GO" id="GO:0140359">
    <property type="term" value="F:ABC-type transporter activity"/>
    <property type="evidence" value="ECO:0007669"/>
    <property type="project" value="InterPro"/>
</dbReference>
<accession>A0A1B0D2P3</accession>
<evidence type="ECO:0000313" key="1">
    <source>
        <dbReference type="EnsemblMetazoa" id="PPAI001616-PA"/>
    </source>
</evidence>
<protein>
    <submittedName>
        <fullName evidence="1">Uncharacterized protein</fullName>
    </submittedName>
</protein>
<keyword evidence="2" id="KW-1185">Reference proteome</keyword>
<dbReference type="Pfam" id="PF06472">
    <property type="entry name" value="ABC_membrane_2"/>
    <property type="match status" value="1"/>
</dbReference>
<name>A0A1B0D2P3_PHLPP</name>
<organism evidence="1 2">
    <name type="scientific">Phlebotomus papatasi</name>
    <name type="common">Sandfly</name>
    <dbReference type="NCBI Taxonomy" id="29031"/>
    <lineage>
        <taxon>Eukaryota</taxon>
        <taxon>Metazoa</taxon>
        <taxon>Ecdysozoa</taxon>
        <taxon>Arthropoda</taxon>
        <taxon>Hexapoda</taxon>
        <taxon>Insecta</taxon>
        <taxon>Pterygota</taxon>
        <taxon>Neoptera</taxon>
        <taxon>Endopterygota</taxon>
        <taxon>Diptera</taxon>
        <taxon>Nematocera</taxon>
        <taxon>Psychodoidea</taxon>
        <taxon>Psychodidae</taxon>
        <taxon>Phlebotomus</taxon>
        <taxon>Phlebotomus</taxon>
    </lineage>
</organism>